<evidence type="ECO:0000313" key="2">
    <source>
        <dbReference type="Proteomes" id="UP000789508"/>
    </source>
</evidence>
<gene>
    <name evidence="1" type="ORF">ALEPTO_LOCUS13319</name>
</gene>
<dbReference type="AlphaFoldDB" id="A0A9N9NMF9"/>
<dbReference type="Proteomes" id="UP000789508">
    <property type="component" value="Unassembled WGS sequence"/>
</dbReference>
<comment type="caution">
    <text evidence="1">The sequence shown here is derived from an EMBL/GenBank/DDBJ whole genome shotgun (WGS) entry which is preliminary data.</text>
</comment>
<protein>
    <submittedName>
        <fullName evidence="1">545_t:CDS:1</fullName>
    </submittedName>
</protein>
<accession>A0A9N9NMF9</accession>
<dbReference type="EMBL" id="CAJVPS010041028">
    <property type="protein sequence ID" value="CAG8751539.1"/>
    <property type="molecule type" value="Genomic_DNA"/>
</dbReference>
<name>A0A9N9NMF9_9GLOM</name>
<proteinExistence type="predicted"/>
<keyword evidence="2" id="KW-1185">Reference proteome</keyword>
<reference evidence="1" key="1">
    <citation type="submission" date="2021-06" db="EMBL/GenBank/DDBJ databases">
        <authorList>
            <person name="Kallberg Y."/>
            <person name="Tangrot J."/>
            <person name="Rosling A."/>
        </authorList>
    </citation>
    <scope>NUCLEOTIDE SEQUENCE</scope>
    <source>
        <strain evidence="1">FL130A</strain>
    </source>
</reference>
<evidence type="ECO:0000313" key="1">
    <source>
        <dbReference type="EMBL" id="CAG8751539.1"/>
    </source>
</evidence>
<organism evidence="1 2">
    <name type="scientific">Ambispora leptoticha</name>
    <dbReference type="NCBI Taxonomy" id="144679"/>
    <lineage>
        <taxon>Eukaryota</taxon>
        <taxon>Fungi</taxon>
        <taxon>Fungi incertae sedis</taxon>
        <taxon>Mucoromycota</taxon>
        <taxon>Glomeromycotina</taxon>
        <taxon>Glomeromycetes</taxon>
        <taxon>Archaeosporales</taxon>
        <taxon>Ambisporaceae</taxon>
        <taxon>Ambispora</taxon>
    </lineage>
</organism>
<sequence length="47" mass="5101">MSSGIKPNTCTANTIILSRRFLCGKPTKPNTMHAIQTVKNVITPTNT</sequence>
<feature type="non-terminal residue" evidence="1">
    <location>
        <position position="47"/>
    </location>
</feature>